<dbReference type="NCBIfam" id="NF004992">
    <property type="entry name" value="PRK06370.1-4"/>
    <property type="match status" value="1"/>
</dbReference>
<keyword evidence="9" id="KW-0547">Nucleotide-binding</keyword>
<keyword evidence="4" id="KW-0521">NADP</keyword>
<dbReference type="InterPro" id="IPR004099">
    <property type="entry name" value="Pyr_nucl-diS_OxRdtase_dimer"/>
</dbReference>
<dbReference type="InterPro" id="IPR023753">
    <property type="entry name" value="FAD/NAD-binding_dom"/>
</dbReference>
<evidence type="ECO:0000313" key="14">
    <source>
        <dbReference type="EMBL" id="RFP77582.1"/>
    </source>
</evidence>
<keyword evidence="6" id="KW-1015">Disulfide bond</keyword>
<evidence type="ECO:0000259" key="13">
    <source>
        <dbReference type="Pfam" id="PF07992"/>
    </source>
</evidence>
<feature type="binding site" evidence="9">
    <location>
        <begin position="177"/>
        <end position="184"/>
    </location>
    <ligand>
        <name>NAD(+)</name>
        <dbReference type="ChEBI" id="CHEBI:57540"/>
    </ligand>
</feature>
<dbReference type="Gene3D" id="3.30.390.30">
    <property type="match status" value="1"/>
</dbReference>
<dbReference type="SUPFAM" id="SSF51905">
    <property type="entry name" value="FAD/NAD(P)-binding domain"/>
    <property type="match status" value="1"/>
</dbReference>
<dbReference type="PRINTS" id="PR00411">
    <property type="entry name" value="PNDRDTASEI"/>
</dbReference>
<dbReference type="PRINTS" id="PR00368">
    <property type="entry name" value="FADPNR"/>
</dbReference>
<reference evidence="14 15" key="1">
    <citation type="submission" date="2018-08" db="EMBL/GenBank/DDBJ databases">
        <title>Hydrogenophaga sp. LA-38 isolated from sludge.</title>
        <authorList>
            <person name="Im W.-T."/>
        </authorList>
    </citation>
    <scope>NUCLEOTIDE SEQUENCE [LARGE SCALE GENOMIC DNA]</scope>
    <source>
        <strain evidence="14 15">LA-38</strain>
    </source>
</reference>
<feature type="binding site" evidence="9">
    <location>
        <position position="200"/>
    </location>
    <ligand>
        <name>NAD(+)</name>
        <dbReference type="ChEBI" id="CHEBI:57540"/>
    </ligand>
</feature>
<protein>
    <submittedName>
        <fullName evidence="14">FAD-containing oxidoreductase</fullName>
    </submittedName>
</protein>
<dbReference type="RefSeq" id="WP_116959988.1">
    <property type="nucleotide sequence ID" value="NZ_QVLS01000010.1"/>
</dbReference>
<evidence type="ECO:0000256" key="7">
    <source>
        <dbReference type="ARBA" id="ARBA00023284"/>
    </source>
</evidence>
<keyword evidence="2 11" id="KW-0285">Flavoprotein</keyword>
<dbReference type="GO" id="GO:0016668">
    <property type="term" value="F:oxidoreductase activity, acting on a sulfur group of donors, NAD(P) as acceptor"/>
    <property type="evidence" value="ECO:0007669"/>
    <property type="project" value="InterPro"/>
</dbReference>
<accession>A0A372EGK8</accession>
<evidence type="ECO:0000256" key="2">
    <source>
        <dbReference type="ARBA" id="ARBA00022630"/>
    </source>
</evidence>
<feature type="binding site" evidence="9">
    <location>
        <position position="267"/>
    </location>
    <ligand>
        <name>NAD(+)</name>
        <dbReference type="ChEBI" id="CHEBI:57540"/>
    </ligand>
</feature>
<sequence length="460" mass="50181">MPIDTFDAIVVGAGQAGPAIAARCHREGLRTAVIERAEFGGTCVNDGCIPTKTLVASARAIHLARRGEEFGFATGRLRVDFARVMARKEAVVAQSREGVEQWMRGLDKVEVILGEARFVAPGRLRVGERELRAPRIFLNVGARAARPPLDGIDRVPTLDNHSILRLDTLPRHLVIIGGSYIGLEFAQVMRRFGAKVTVVEKSARLLPREDEDVAQAIREILEREGVRFELGAECIALAPRQSGIAVGARCERRPPRLVGSHVLLAVGRQPNTEGLNLGVAGIETDPRGYIRVDEQCRTSAEGVWAVGECNGRGAFTHTAWNDHEVVVANLFDQDPRRLSDRVEAYALYTDPPLGRVGLAEAKARESGRPLLRATLPMHRVGRAREAGETQGLMKAVVDAQTRQLLGASLLGYRCDEAVHGLLDLMSLKQPVDGLIRSMPIHPTVSELLPTLLQALQPVKD</sequence>
<evidence type="ECO:0000256" key="4">
    <source>
        <dbReference type="ARBA" id="ARBA00022857"/>
    </source>
</evidence>
<evidence type="ECO:0000256" key="10">
    <source>
        <dbReference type="PIRSR" id="PIRSR000350-4"/>
    </source>
</evidence>
<dbReference type="InterPro" id="IPR001100">
    <property type="entry name" value="Pyr_nuc-diS_OxRdtase"/>
</dbReference>
<dbReference type="PIRSF" id="PIRSF000350">
    <property type="entry name" value="Mercury_reductase_MerA"/>
    <property type="match status" value="1"/>
</dbReference>
<dbReference type="GO" id="GO:0050660">
    <property type="term" value="F:flavin adenine dinucleotide binding"/>
    <property type="evidence" value="ECO:0007669"/>
    <property type="project" value="TreeGrafter"/>
</dbReference>
<evidence type="ECO:0000256" key="5">
    <source>
        <dbReference type="ARBA" id="ARBA00023002"/>
    </source>
</evidence>
<evidence type="ECO:0000313" key="15">
    <source>
        <dbReference type="Proteomes" id="UP000261931"/>
    </source>
</evidence>
<name>A0A372EGK8_9BURK</name>
<evidence type="ECO:0000256" key="9">
    <source>
        <dbReference type="PIRSR" id="PIRSR000350-3"/>
    </source>
</evidence>
<evidence type="ECO:0000256" key="3">
    <source>
        <dbReference type="ARBA" id="ARBA00022827"/>
    </source>
</evidence>
<comment type="cofactor">
    <cofactor evidence="9">
        <name>FAD</name>
        <dbReference type="ChEBI" id="CHEBI:57692"/>
    </cofactor>
    <text evidence="9">Binds 1 FAD per subunit.</text>
</comment>
<keyword evidence="15" id="KW-1185">Reference proteome</keyword>
<keyword evidence="7 11" id="KW-0676">Redox-active center</keyword>
<evidence type="ECO:0000256" key="6">
    <source>
        <dbReference type="ARBA" id="ARBA00023157"/>
    </source>
</evidence>
<feature type="domain" description="Pyridine nucleotide-disulphide oxidoreductase dimerisation" evidence="12">
    <location>
        <begin position="346"/>
        <end position="450"/>
    </location>
</feature>
<dbReference type="PANTHER" id="PTHR43014">
    <property type="entry name" value="MERCURIC REDUCTASE"/>
    <property type="match status" value="1"/>
</dbReference>
<dbReference type="Gene3D" id="3.50.50.60">
    <property type="entry name" value="FAD/NAD(P)-binding domain"/>
    <property type="match status" value="2"/>
</dbReference>
<feature type="domain" description="FAD/NAD(P)-binding" evidence="13">
    <location>
        <begin position="7"/>
        <end position="321"/>
    </location>
</feature>
<proteinExistence type="inferred from homology"/>
<dbReference type="PROSITE" id="PS00076">
    <property type="entry name" value="PYRIDINE_REDOX_1"/>
    <property type="match status" value="1"/>
</dbReference>
<feature type="disulfide bond" description="Redox-active" evidence="10">
    <location>
        <begin position="43"/>
        <end position="48"/>
    </location>
</feature>
<evidence type="ECO:0000256" key="11">
    <source>
        <dbReference type="RuleBase" id="RU003691"/>
    </source>
</evidence>
<dbReference type="InterPro" id="IPR012999">
    <property type="entry name" value="Pyr_OxRdtase_I_AS"/>
</dbReference>
<keyword evidence="9" id="KW-0520">NAD</keyword>
<dbReference type="PANTHER" id="PTHR43014:SF2">
    <property type="entry name" value="MERCURIC REDUCTASE"/>
    <property type="match status" value="1"/>
</dbReference>
<dbReference type="InterPro" id="IPR016156">
    <property type="entry name" value="FAD/NAD-linked_Rdtase_dimer_sf"/>
</dbReference>
<evidence type="ECO:0000256" key="1">
    <source>
        <dbReference type="ARBA" id="ARBA00007532"/>
    </source>
</evidence>
<dbReference type="Pfam" id="PF07992">
    <property type="entry name" value="Pyr_redox_2"/>
    <property type="match status" value="1"/>
</dbReference>
<dbReference type="EMBL" id="QVLS01000010">
    <property type="protein sequence ID" value="RFP77582.1"/>
    <property type="molecule type" value="Genomic_DNA"/>
</dbReference>
<gene>
    <name evidence="14" type="ORF">DY262_15340</name>
</gene>
<keyword evidence="3 9" id="KW-0274">FAD</keyword>
<feature type="active site" description="Proton acceptor" evidence="8">
    <location>
        <position position="441"/>
    </location>
</feature>
<organism evidence="14 15">
    <name type="scientific">Hydrogenophaga borbori</name>
    <dbReference type="NCBI Taxonomy" id="2294117"/>
    <lineage>
        <taxon>Bacteria</taxon>
        <taxon>Pseudomonadati</taxon>
        <taxon>Pseudomonadota</taxon>
        <taxon>Betaproteobacteria</taxon>
        <taxon>Burkholderiales</taxon>
        <taxon>Comamonadaceae</taxon>
        <taxon>Hydrogenophaga</taxon>
    </lineage>
</organism>
<dbReference type="InterPro" id="IPR036188">
    <property type="entry name" value="FAD/NAD-bd_sf"/>
</dbReference>
<dbReference type="Proteomes" id="UP000261931">
    <property type="component" value="Unassembled WGS sequence"/>
</dbReference>
<dbReference type="AlphaFoldDB" id="A0A372EGK8"/>
<keyword evidence="5 11" id="KW-0560">Oxidoreductase</keyword>
<comment type="similarity">
    <text evidence="1 11">Belongs to the class-I pyridine nucleotide-disulfide oxidoreductase family.</text>
</comment>
<comment type="caution">
    <text evidence="14">The sequence shown here is derived from an EMBL/GenBank/DDBJ whole genome shotgun (WGS) entry which is preliminary data.</text>
</comment>
<evidence type="ECO:0000256" key="8">
    <source>
        <dbReference type="PIRSR" id="PIRSR000350-2"/>
    </source>
</evidence>
<dbReference type="SUPFAM" id="SSF55424">
    <property type="entry name" value="FAD/NAD-linked reductases, dimerisation (C-terminal) domain"/>
    <property type="match status" value="1"/>
</dbReference>
<dbReference type="GO" id="GO:0003955">
    <property type="term" value="F:NAD(P)H dehydrogenase (quinone) activity"/>
    <property type="evidence" value="ECO:0007669"/>
    <property type="project" value="TreeGrafter"/>
</dbReference>
<dbReference type="Pfam" id="PF02852">
    <property type="entry name" value="Pyr_redox_dim"/>
    <property type="match status" value="1"/>
</dbReference>
<feature type="binding site" evidence="9">
    <location>
        <position position="52"/>
    </location>
    <ligand>
        <name>FAD</name>
        <dbReference type="ChEBI" id="CHEBI:57692"/>
    </ligand>
</feature>
<evidence type="ECO:0000259" key="12">
    <source>
        <dbReference type="Pfam" id="PF02852"/>
    </source>
</evidence>